<dbReference type="GO" id="GO:0004519">
    <property type="term" value="F:endonuclease activity"/>
    <property type="evidence" value="ECO:0007669"/>
    <property type="project" value="UniProtKB-KW"/>
</dbReference>
<keyword evidence="3" id="KW-0238">DNA-binding</keyword>
<keyword evidence="5" id="KW-0255">Endonuclease</keyword>
<keyword evidence="2" id="KW-0680">Restriction system</keyword>
<comment type="caution">
    <text evidence="5">The sequence shown here is derived from an EMBL/GenBank/DDBJ whole genome shotgun (WGS) entry which is preliminary data.</text>
</comment>
<name>A0A3A3G5E5_9BURK</name>
<feature type="domain" description="Type I restriction modification DNA specificity" evidence="4">
    <location>
        <begin position="208"/>
        <end position="368"/>
    </location>
</feature>
<dbReference type="CDD" id="cd17273">
    <property type="entry name" value="RMtype1_S_EcoJA69PI-TRD1-CR1_like"/>
    <property type="match status" value="1"/>
</dbReference>
<dbReference type="GO" id="GO:0003677">
    <property type="term" value="F:DNA binding"/>
    <property type="evidence" value="ECO:0007669"/>
    <property type="project" value="UniProtKB-KW"/>
</dbReference>
<dbReference type="GO" id="GO:0009307">
    <property type="term" value="P:DNA restriction-modification system"/>
    <property type="evidence" value="ECO:0007669"/>
    <property type="project" value="UniProtKB-KW"/>
</dbReference>
<evidence type="ECO:0000256" key="3">
    <source>
        <dbReference type="ARBA" id="ARBA00023125"/>
    </source>
</evidence>
<comment type="similarity">
    <text evidence="1">Belongs to the type-I restriction system S methylase family.</text>
</comment>
<evidence type="ECO:0000313" key="6">
    <source>
        <dbReference type="Proteomes" id="UP000266327"/>
    </source>
</evidence>
<dbReference type="SUPFAM" id="SSF116734">
    <property type="entry name" value="DNA methylase specificity domain"/>
    <property type="match status" value="2"/>
</dbReference>
<accession>A0A3A3G5E5</accession>
<gene>
    <name evidence="5" type="ORF">D3878_10760</name>
</gene>
<dbReference type="CDD" id="cd17267">
    <property type="entry name" value="RMtype1_S_EcoAO83I-TRD1-CR1_like"/>
    <property type="match status" value="1"/>
</dbReference>
<dbReference type="Proteomes" id="UP000266327">
    <property type="component" value="Unassembled WGS sequence"/>
</dbReference>
<evidence type="ECO:0000256" key="2">
    <source>
        <dbReference type="ARBA" id="ARBA00022747"/>
    </source>
</evidence>
<evidence type="ECO:0000313" key="5">
    <source>
        <dbReference type="EMBL" id="RJG01999.1"/>
    </source>
</evidence>
<dbReference type="OrthoDB" id="9798929at2"/>
<dbReference type="PANTHER" id="PTHR30408:SF13">
    <property type="entry name" value="TYPE I RESTRICTION ENZYME HINDI SPECIFICITY SUBUNIT"/>
    <property type="match status" value="1"/>
</dbReference>
<dbReference type="RefSeq" id="WP_119785461.1">
    <property type="nucleotide sequence ID" value="NZ_QYUQ01000002.1"/>
</dbReference>
<reference evidence="6" key="1">
    <citation type="submission" date="2018-09" db="EMBL/GenBank/DDBJ databases">
        <authorList>
            <person name="Zhu H."/>
        </authorList>
    </citation>
    <scope>NUCLEOTIDE SEQUENCE [LARGE SCALE GENOMIC DNA]</scope>
    <source>
        <strain evidence="6">K1S02-23</strain>
    </source>
</reference>
<dbReference type="InterPro" id="IPR044946">
    <property type="entry name" value="Restrct_endonuc_typeI_TRD_sf"/>
</dbReference>
<evidence type="ECO:0000259" key="4">
    <source>
        <dbReference type="Pfam" id="PF01420"/>
    </source>
</evidence>
<dbReference type="InterPro" id="IPR052021">
    <property type="entry name" value="Type-I_RS_S_subunit"/>
</dbReference>
<sequence>MSSEWIRTTIGEQATLQRGFDITKATQRPGPIPVVSSAGISSWHDTAMVSGPGVVLGRKGVVGSVHFIKEDYWPHDTSLWVKDFHGNDALFVYYFFLAHAKELSALDVGSANPTLNRNHVHPIEVSWPTPEEQCKIARILGLIDDRIALLREINATLEAIVQALFKSWFVNFDPVRAKQEDRPPEGMDAVTAALFPDGFEESELGLVPIGWQVTPVGDVIESVGGGTPDTKEASYWESGEYCWTTPKDLSGIQSPILLDTERKLSAKGVAKISSGLLPAGTLLMSSRAPIGYLAIAQIPLAINQGYIAMPPGGQLSPLFMLFWCKQNMEAIKARANGSTFMEISKKAFRPIPMLVPPSPVHEAFVNIAGSLFERLVENEKQAQTLSSLRDTLLPRLISGQLRLPDATSEIDVALA</sequence>
<dbReference type="PANTHER" id="PTHR30408">
    <property type="entry name" value="TYPE-1 RESTRICTION ENZYME ECOKI SPECIFICITY PROTEIN"/>
    <property type="match status" value="1"/>
</dbReference>
<keyword evidence="6" id="KW-1185">Reference proteome</keyword>
<dbReference type="Pfam" id="PF01420">
    <property type="entry name" value="Methylase_S"/>
    <property type="match status" value="2"/>
</dbReference>
<dbReference type="EMBL" id="QYUQ01000002">
    <property type="protein sequence ID" value="RJG01999.1"/>
    <property type="molecule type" value="Genomic_DNA"/>
</dbReference>
<dbReference type="InterPro" id="IPR000055">
    <property type="entry name" value="Restrct_endonuc_typeI_TRD"/>
</dbReference>
<feature type="domain" description="Type I restriction modification DNA specificity" evidence="4">
    <location>
        <begin position="8"/>
        <end position="158"/>
    </location>
</feature>
<dbReference type="Gene3D" id="3.90.220.20">
    <property type="entry name" value="DNA methylase specificity domains"/>
    <property type="match status" value="2"/>
</dbReference>
<evidence type="ECO:0000256" key="1">
    <source>
        <dbReference type="ARBA" id="ARBA00010923"/>
    </source>
</evidence>
<dbReference type="Gene3D" id="1.10.287.1120">
    <property type="entry name" value="Bipartite methylase S protein"/>
    <property type="match status" value="1"/>
</dbReference>
<keyword evidence="5" id="KW-0540">Nuclease</keyword>
<dbReference type="AlphaFoldDB" id="A0A3A3G5E5"/>
<keyword evidence="5" id="KW-0378">Hydrolase</keyword>
<proteinExistence type="inferred from homology"/>
<organism evidence="5 6">
    <name type="scientific">Noviherbaspirillum sedimenti</name>
    <dbReference type="NCBI Taxonomy" id="2320865"/>
    <lineage>
        <taxon>Bacteria</taxon>
        <taxon>Pseudomonadati</taxon>
        <taxon>Pseudomonadota</taxon>
        <taxon>Betaproteobacteria</taxon>
        <taxon>Burkholderiales</taxon>
        <taxon>Oxalobacteraceae</taxon>
        <taxon>Noviherbaspirillum</taxon>
    </lineage>
</organism>
<protein>
    <submittedName>
        <fullName evidence="5">Restriction endonuclease subunit S</fullName>
    </submittedName>
</protein>